<proteinExistence type="predicted"/>
<name>A0A074M734_ERYLO</name>
<dbReference type="AlphaFoldDB" id="A0A074M734"/>
<dbReference type="Proteomes" id="UP000027647">
    <property type="component" value="Unassembled WGS sequence"/>
</dbReference>
<protein>
    <submittedName>
        <fullName evidence="1">Uncharacterized protein</fullName>
    </submittedName>
</protein>
<keyword evidence="2" id="KW-1185">Reference proteome</keyword>
<comment type="caution">
    <text evidence="1">The sequence shown here is derived from an EMBL/GenBank/DDBJ whole genome shotgun (WGS) entry which is preliminary data.</text>
</comment>
<dbReference type="RefSeq" id="WP_034962463.1">
    <property type="nucleotide sequence ID" value="NZ_JMIW01000011.1"/>
</dbReference>
<sequence>MAANEPECRVEGAEKNKVAMAPAQMCRCFQDQLAEDVGANADLSDIRVVLRMDGAHSVEATITTVSGEQSQIVPPITVEVLDRPINLRDIRSLATSVGHALLNQNS</sequence>
<organism evidence="1 2">
    <name type="scientific">Erythrobacter longus</name>
    <dbReference type="NCBI Taxonomy" id="1044"/>
    <lineage>
        <taxon>Bacteria</taxon>
        <taxon>Pseudomonadati</taxon>
        <taxon>Pseudomonadota</taxon>
        <taxon>Alphaproteobacteria</taxon>
        <taxon>Sphingomonadales</taxon>
        <taxon>Erythrobacteraceae</taxon>
        <taxon>Erythrobacter/Porphyrobacter group</taxon>
        <taxon>Erythrobacter</taxon>
    </lineage>
</organism>
<reference evidence="1 2" key="1">
    <citation type="submission" date="2014-04" db="EMBL/GenBank/DDBJ databases">
        <title>A comprehensive comparison of genomes of Erythrobacter spp. strains.</title>
        <authorList>
            <person name="Zheng Q."/>
        </authorList>
    </citation>
    <scope>NUCLEOTIDE SEQUENCE [LARGE SCALE GENOMIC DNA]</scope>
    <source>
        <strain evidence="1 2">DSM 6997</strain>
    </source>
</reference>
<evidence type="ECO:0000313" key="2">
    <source>
        <dbReference type="Proteomes" id="UP000027647"/>
    </source>
</evidence>
<gene>
    <name evidence="1" type="ORF">EH31_06480</name>
</gene>
<dbReference type="EMBL" id="JMIW01000011">
    <property type="protein sequence ID" value="KEO87708.1"/>
    <property type="molecule type" value="Genomic_DNA"/>
</dbReference>
<accession>A0A074M734</accession>
<evidence type="ECO:0000313" key="1">
    <source>
        <dbReference type="EMBL" id="KEO87708.1"/>
    </source>
</evidence>